<dbReference type="PANTHER" id="PTHR12443">
    <property type="entry name" value="TRANSLOCATION PROTEIN SEC62"/>
    <property type="match status" value="1"/>
</dbReference>
<organism evidence="12 13">
    <name type="scientific">Anncaliia algerae PRA339</name>
    <dbReference type="NCBI Taxonomy" id="1288291"/>
    <lineage>
        <taxon>Eukaryota</taxon>
        <taxon>Fungi</taxon>
        <taxon>Fungi incertae sedis</taxon>
        <taxon>Microsporidia</taxon>
        <taxon>Tubulinosematoidea</taxon>
        <taxon>Tubulinosematidae</taxon>
        <taxon>Anncaliia</taxon>
    </lineage>
</organism>
<dbReference type="GO" id="GO:0005789">
    <property type="term" value="C:endoplasmic reticulum membrane"/>
    <property type="evidence" value="ECO:0007669"/>
    <property type="project" value="UniProtKB-SubCell"/>
</dbReference>
<dbReference type="STRING" id="1288291.A0A059EZF9"/>
<reference evidence="12 13" key="2">
    <citation type="submission" date="2014-03" db="EMBL/GenBank/DDBJ databases">
        <title>The Genome Sequence of Anncaliia algerae insect isolate PRA339.</title>
        <authorList>
            <consortium name="The Broad Institute Genome Sequencing Platform"/>
            <consortium name="The Broad Institute Genome Sequencing Center for Infectious Disease"/>
            <person name="Cuomo C."/>
            <person name="Becnel J."/>
            <person name="Sanscrainte N."/>
            <person name="Walker B."/>
            <person name="Young S.K."/>
            <person name="Zeng Q."/>
            <person name="Gargeya S."/>
            <person name="Fitzgerald M."/>
            <person name="Haas B."/>
            <person name="Abouelleil A."/>
            <person name="Alvarado L."/>
            <person name="Arachchi H.M."/>
            <person name="Berlin A.M."/>
            <person name="Chapman S.B."/>
            <person name="Dewar J."/>
            <person name="Goldberg J."/>
            <person name="Griggs A."/>
            <person name="Gujja S."/>
            <person name="Hansen M."/>
            <person name="Howarth C."/>
            <person name="Imamovic A."/>
            <person name="Larimer J."/>
            <person name="McCowan C."/>
            <person name="Murphy C."/>
            <person name="Neiman D."/>
            <person name="Pearson M."/>
            <person name="Priest M."/>
            <person name="Roberts A."/>
            <person name="Saif S."/>
            <person name="Shea T."/>
            <person name="Sisk P."/>
            <person name="Sykes S."/>
            <person name="Wortman J."/>
            <person name="Nusbaum C."/>
            <person name="Birren B."/>
        </authorList>
    </citation>
    <scope>NUCLEOTIDE SEQUENCE [LARGE SCALE GENOMIC DNA]</scope>
    <source>
        <strain evidence="12 13">PRA339</strain>
    </source>
</reference>
<evidence type="ECO:0000313" key="13">
    <source>
        <dbReference type="Proteomes" id="UP000030655"/>
    </source>
</evidence>
<dbReference type="Proteomes" id="UP000030655">
    <property type="component" value="Unassembled WGS sequence"/>
</dbReference>
<dbReference type="HOGENOM" id="CLU_040936_1_0_1"/>
<feature type="transmembrane region" description="Helical" evidence="11">
    <location>
        <begin position="105"/>
        <end position="127"/>
    </location>
</feature>
<evidence type="ECO:0000256" key="7">
    <source>
        <dbReference type="ARBA" id="ARBA00022927"/>
    </source>
</evidence>
<evidence type="ECO:0000256" key="4">
    <source>
        <dbReference type="ARBA" id="ARBA00022448"/>
    </source>
</evidence>
<keyword evidence="7" id="KW-0653">Protein transport</keyword>
<reference evidence="13" key="1">
    <citation type="submission" date="2013-02" db="EMBL/GenBank/DDBJ databases">
        <authorList>
            <consortium name="The Broad Institute Genome Sequencing Platform"/>
            <person name="Cuomo C."/>
            <person name="Becnel J."/>
            <person name="Sanscrainte N."/>
            <person name="Walker B."/>
            <person name="Young S.K."/>
            <person name="Zeng Q."/>
            <person name="Gargeya S."/>
            <person name="Fitzgerald M."/>
            <person name="Haas B."/>
            <person name="Abouelleil A."/>
            <person name="Alvarado L."/>
            <person name="Arachchi H.M."/>
            <person name="Berlin A.M."/>
            <person name="Chapman S.B."/>
            <person name="Dewar J."/>
            <person name="Goldberg J."/>
            <person name="Griggs A."/>
            <person name="Gujja S."/>
            <person name="Hansen M."/>
            <person name="Howarth C."/>
            <person name="Imamovic A."/>
            <person name="Larimer J."/>
            <person name="McCowan C."/>
            <person name="Murphy C."/>
            <person name="Neiman D."/>
            <person name="Pearson M."/>
            <person name="Priest M."/>
            <person name="Roberts A."/>
            <person name="Saif S."/>
            <person name="Shea T."/>
            <person name="Sisk P."/>
            <person name="Sykes S."/>
            <person name="Wortman J."/>
            <person name="Nusbaum C."/>
            <person name="Birren B."/>
        </authorList>
    </citation>
    <scope>NUCLEOTIDE SEQUENCE [LARGE SCALE GENOMIC DNA]</scope>
    <source>
        <strain evidence="13">PRA339</strain>
    </source>
</reference>
<dbReference type="AlphaFoldDB" id="A0A059EZF9"/>
<name>A0A059EZF9_9MICR</name>
<feature type="transmembrane region" description="Helical" evidence="11">
    <location>
        <begin position="139"/>
        <end position="166"/>
    </location>
</feature>
<evidence type="ECO:0000256" key="2">
    <source>
        <dbReference type="ARBA" id="ARBA00010604"/>
    </source>
</evidence>
<evidence type="ECO:0000256" key="5">
    <source>
        <dbReference type="ARBA" id="ARBA00022692"/>
    </source>
</evidence>
<evidence type="ECO:0000313" key="12">
    <source>
        <dbReference type="EMBL" id="KCZ80315.1"/>
    </source>
</evidence>
<dbReference type="GO" id="GO:0031204">
    <property type="term" value="P:post-translational protein targeting to membrane, translocation"/>
    <property type="evidence" value="ECO:0007669"/>
    <property type="project" value="TreeGrafter"/>
</dbReference>
<comment type="similarity">
    <text evidence="2">Belongs to the SEC62 family.</text>
</comment>
<gene>
    <name evidence="12" type="ORF">H312_02283</name>
</gene>
<evidence type="ECO:0000256" key="3">
    <source>
        <dbReference type="ARBA" id="ARBA00021257"/>
    </source>
</evidence>
<keyword evidence="9" id="KW-0811">Translocation</keyword>
<keyword evidence="8 11" id="KW-1133">Transmembrane helix</keyword>
<evidence type="ECO:0000256" key="6">
    <source>
        <dbReference type="ARBA" id="ARBA00022824"/>
    </source>
</evidence>
<keyword evidence="4" id="KW-0813">Transport</keyword>
<accession>A0A059EZF9</accession>
<proteinExistence type="inferred from homology"/>
<dbReference type="InterPro" id="IPR004728">
    <property type="entry name" value="Sec62"/>
</dbReference>
<sequence>MEEAQKKINIAKLESLLRTVKIKEALLNGKKRVFVFTGADAIETLKSKYSLNDIPFLMNYLLQNDVIIKVKLSNDKEKLPTCKLNLNGSFAVNETFIFIKGSSNIFNLLISIVVLGLALFLVMFQLWPSKLKYYASYTSYPIILFIAFLAILSVIRLVFFIITFFFNPPGIWIFPNLFADVGFFESFVPLWERDGVETKKRKDE</sequence>
<evidence type="ECO:0000256" key="11">
    <source>
        <dbReference type="SAM" id="Phobius"/>
    </source>
</evidence>
<evidence type="ECO:0000256" key="9">
    <source>
        <dbReference type="ARBA" id="ARBA00023010"/>
    </source>
</evidence>
<dbReference type="OrthoDB" id="200187at2759"/>
<evidence type="ECO:0000256" key="8">
    <source>
        <dbReference type="ARBA" id="ARBA00022989"/>
    </source>
</evidence>
<keyword evidence="10 11" id="KW-0472">Membrane</keyword>
<evidence type="ECO:0000256" key="1">
    <source>
        <dbReference type="ARBA" id="ARBA00004477"/>
    </source>
</evidence>
<dbReference type="EMBL" id="KK365188">
    <property type="protein sequence ID" value="KCZ80315.1"/>
    <property type="molecule type" value="Genomic_DNA"/>
</dbReference>
<keyword evidence="5 11" id="KW-0812">Transmembrane</keyword>
<dbReference type="Pfam" id="PF03839">
    <property type="entry name" value="Sec62"/>
    <property type="match status" value="1"/>
</dbReference>
<evidence type="ECO:0000256" key="10">
    <source>
        <dbReference type="ARBA" id="ARBA00023136"/>
    </source>
</evidence>
<keyword evidence="6" id="KW-0256">Endoplasmic reticulum</keyword>
<protein>
    <recommendedName>
        <fullName evidence="3">Translocation protein SEC62</fullName>
    </recommendedName>
</protein>
<dbReference type="VEuPathDB" id="MicrosporidiaDB:H312_02283"/>
<keyword evidence="13" id="KW-1185">Reference proteome</keyword>
<dbReference type="PANTHER" id="PTHR12443:SF9">
    <property type="entry name" value="TRANSLOCATION PROTEIN SEC62"/>
    <property type="match status" value="1"/>
</dbReference>
<comment type="subcellular location">
    <subcellularLocation>
        <location evidence="1">Endoplasmic reticulum membrane</location>
        <topology evidence="1">Multi-pass membrane protein</topology>
    </subcellularLocation>
</comment>
<feature type="non-terminal residue" evidence="12">
    <location>
        <position position="1"/>
    </location>
</feature>